<keyword evidence="3" id="KW-1185">Reference proteome</keyword>
<evidence type="ECO:0008006" key="4">
    <source>
        <dbReference type="Google" id="ProtNLM"/>
    </source>
</evidence>
<dbReference type="EMBL" id="LPWF01000029">
    <property type="protein sequence ID" value="ODR96362.1"/>
    <property type="molecule type" value="Genomic_DNA"/>
</dbReference>
<gene>
    <name evidence="2" type="ORF">AUC69_14365</name>
</gene>
<comment type="caution">
    <text evidence="2">The sequence shown here is derived from an EMBL/GenBank/DDBJ whole genome shotgun (WGS) entry which is preliminary data.</text>
</comment>
<accession>A0A1E3VS79</accession>
<reference evidence="2 3" key="1">
    <citation type="journal article" date="2016" name="Environ. Microbiol.">
        <title>New Methyloceanibacter diversity from North Sea sediments includes methanotroph containing solely the soluble methane monooxygenase.</title>
        <authorList>
            <person name="Vekeman B."/>
            <person name="Kerckhof F.M."/>
            <person name="Cremers G."/>
            <person name="de Vos P."/>
            <person name="Vandamme P."/>
            <person name="Boon N."/>
            <person name="Op den Camp H.J."/>
            <person name="Heylen K."/>
        </authorList>
    </citation>
    <scope>NUCLEOTIDE SEQUENCE [LARGE SCALE GENOMIC DNA]</scope>
    <source>
        <strain evidence="2 3">R-67175</strain>
    </source>
</reference>
<organism evidence="2 3">
    <name type="scientific">Methyloceanibacter superfactus</name>
    <dbReference type="NCBI Taxonomy" id="1774969"/>
    <lineage>
        <taxon>Bacteria</taxon>
        <taxon>Pseudomonadati</taxon>
        <taxon>Pseudomonadota</taxon>
        <taxon>Alphaproteobacteria</taxon>
        <taxon>Hyphomicrobiales</taxon>
        <taxon>Hyphomicrobiaceae</taxon>
        <taxon>Methyloceanibacter</taxon>
    </lineage>
</organism>
<sequence>MERPMMKQNRVVLIVIAAALGLAMAPSAMAAPKDFCKNYARKAVGQSNAMQAQGRGCTGFRWHNWYDGHYQWCRDVSKDSAWSEYRVRRNAIFNNGPC</sequence>
<evidence type="ECO:0000313" key="2">
    <source>
        <dbReference type="EMBL" id="ODR96362.1"/>
    </source>
</evidence>
<proteinExistence type="predicted"/>
<evidence type="ECO:0000256" key="1">
    <source>
        <dbReference type="SAM" id="SignalP"/>
    </source>
</evidence>
<feature type="signal peptide" evidence="1">
    <location>
        <begin position="1"/>
        <end position="30"/>
    </location>
</feature>
<feature type="chain" id="PRO_5009138526" description="YARHG domain-containing protein" evidence="1">
    <location>
        <begin position="31"/>
        <end position="98"/>
    </location>
</feature>
<name>A0A1E3VS79_9HYPH</name>
<dbReference type="Proteomes" id="UP000094472">
    <property type="component" value="Unassembled WGS sequence"/>
</dbReference>
<evidence type="ECO:0000313" key="3">
    <source>
        <dbReference type="Proteomes" id="UP000094472"/>
    </source>
</evidence>
<protein>
    <recommendedName>
        <fullName evidence="4">YARHG domain-containing protein</fullName>
    </recommendedName>
</protein>
<dbReference type="AlphaFoldDB" id="A0A1E3VS79"/>
<keyword evidence="1" id="KW-0732">Signal</keyword>